<feature type="region of interest" description="Disordered" evidence="1">
    <location>
        <begin position="65"/>
        <end position="92"/>
    </location>
</feature>
<dbReference type="RefSeq" id="WP_084434225.1">
    <property type="nucleotide sequence ID" value="NZ_FWXV01000014.1"/>
</dbReference>
<evidence type="ECO:0000313" key="3">
    <source>
        <dbReference type="EMBL" id="SMD26484.1"/>
    </source>
</evidence>
<dbReference type="EMBL" id="FWXV01000014">
    <property type="protein sequence ID" value="SMD26484.1"/>
    <property type="molecule type" value="Genomic_DNA"/>
</dbReference>
<accession>A0A1Y5Y6I6</accession>
<evidence type="ECO:0000313" key="4">
    <source>
        <dbReference type="Proteomes" id="UP000192674"/>
    </source>
</evidence>
<feature type="transmembrane region" description="Helical" evidence="2">
    <location>
        <begin position="20"/>
        <end position="40"/>
    </location>
</feature>
<name>A0A1Y5Y6I6_KIBAR</name>
<keyword evidence="2" id="KW-1133">Transmembrane helix</keyword>
<evidence type="ECO:0000256" key="1">
    <source>
        <dbReference type="SAM" id="MobiDB-lite"/>
    </source>
</evidence>
<sequence length="92" mass="9796">MRWPELGFAGAPAVVAAPFGAPWPVVLVLGVTGLLVCGWVQYLRHKEHMRALDKTVDGQVAEVLRARSDRDPSTPVTQRPSRHGTNGAAAGA</sequence>
<reference evidence="3 4" key="1">
    <citation type="submission" date="2017-04" db="EMBL/GenBank/DDBJ databases">
        <authorList>
            <person name="Afonso C.L."/>
            <person name="Miller P.J."/>
            <person name="Scott M.A."/>
            <person name="Spackman E."/>
            <person name="Goraichik I."/>
            <person name="Dimitrov K.M."/>
            <person name="Suarez D.L."/>
            <person name="Swayne D.E."/>
        </authorList>
    </citation>
    <scope>NUCLEOTIDE SEQUENCE [LARGE SCALE GENOMIC DNA]</scope>
    <source>
        <strain evidence="3 4">DSM 43828</strain>
    </source>
</reference>
<keyword evidence="2" id="KW-0472">Membrane</keyword>
<gene>
    <name evidence="3" type="ORF">SAMN05661093_10067</name>
</gene>
<keyword evidence="4" id="KW-1185">Reference proteome</keyword>
<evidence type="ECO:0000256" key="2">
    <source>
        <dbReference type="SAM" id="Phobius"/>
    </source>
</evidence>
<keyword evidence="2" id="KW-0812">Transmembrane</keyword>
<protein>
    <submittedName>
        <fullName evidence="3">Uncharacterized protein</fullName>
    </submittedName>
</protein>
<dbReference type="Proteomes" id="UP000192674">
    <property type="component" value="Unassembled WGS sequence"/>
</dbReference>
<dbReference type="AlphaFoldDB" id="A0A1Y5Y6I6"/>
<proteinExistence type="predicted"/>
<organism evidence="3 4">
    <name type="scientific">Kibdelosporangium aridum</name>
    <dbReference type="NCBI Taxonomy" id="2030"/>
    <lineage>
        <taxon>Bacteria</taxon>
        <taxon>Bacillati</taxon>
        <taxon>Actinomycetota</taxon>
        <taxon>Actinomycetes</taxon>
        <taxon>Pseudonocardiales</taxon>
        <taxon>Pseudonocardiaceae</taxon>
        <taxon>Kibdelosporangium</taxon>
    </lineage>
</organism>